<feature type="domain" description="Thiamine pyrophosphate enzyme TPP-binding" evidence="13">
    <location>
        <begin position="402"/>
        <end position="548"/>
    </location>
</feature>
<dbReference type="Pfam" id="PF00205">
    <property type="entry name" value="TPP_enzyme_M"/>
    <property type="match status" value="1"/>
</dbReference>
<keyword evidence="7 11" id="KW-0479">Metal-binding</keyword>
<feature type="domain" description="Thiamine pyrophosphate enzyme central" evidence="12">
    <location>
        <begin position="205"/>
        <end position="338"/>
    </location>
</feature>
<dbReference type="AlphaFoldDB" id="A0A5B9EHZ4"/>
<dbReference type="InterPro" id="IPR000399">
    <property type="entry name" value="TPP-bd_CS"/>
</dbReference>
<dbReference type="Pfam" id="PF02775">
    <property type="entry name" value="TPP_enzyme_C"/>
    <property type="match status" value="1"/>
</dbReference>
<dbReference type="SUPFAM" id="SSF52518">
    <property type="entry name" value="Thiamin diphosphate-binding fold (THDP-binding)"/>
    <property type="match status" value="2"/>
</dbReference>
<dbReference type="PROSITE" id="PS00187">
    <property type="entry name" value="TPP_ENZYMES"/>
    <property type="match status" value="1"/>
</dbReference>
<dbReference type="NCBIfam" id="TIGR00118">
    <property type="entry name" value="acolac_lg"/>
    <property type="match status" value="1"/>
</dbReference>
<evidence type="ECO:0000256" key="7">
    <source>
        <dbReference type="ARBA" id="ARBA00022723"/>
    </source>
</evidence>
<dbReference type="EMBL" id="CP042806">
    <property type="protein sequence ID" value="QEE31254.1"/>
    <property type="molecule type" value="Genomic_DNA"/>
</dbReference>
<dbReference type="OrthoDB" id="4494979at2"/>
<dbReference type="GO" id="GO:0030976">
    <property type="term" value="F:thiamine pyrophosphate binding"/>
    <property type="evidence" value="ECO:0007669"/>
    <property type="project" value="UniProtKB-UniRule"/>
</dbReference>
<sequence>MTDTIDAIRNTTLTGSEILWATLVGEGVSTVFGYPGGAILPIYDALRKFPIHHVLVRHEQGASHMADGYARASGKVGVCMATSGPGATNLVTGLATAMLDSIPMVAITGQVSSKVLGSDAFQEVDITGITLPITKHNFLVTRAEDIAPTVRLAFQIAQDGRPGPVLVDITKDAQQASCVFNFEDAAPPPARPHPMLRAESGTILQAVELIKNAKKPVILAGHGINQSGAEAEVIAFAERMHIPVASTLLGLGSFPASHPLSLGMMGMHGESWVNNAIQEADLLLAFGMRFDDRVTGNLTSYAQKAKKIHIEIDPSEINKNVKVDVALIGDLREVLQTLLPMLPAASDAAWLKQINASKGEAAVRDIVNLPDNGHLYAAHVIHDIWREAVAAGRETETIIVTDVGQHQMWEAQYFRHNAPRTLVTSGGLGTMGFALPAAIGAKMAAPEKDVWVIAGDGGFQMTAAELSTIVQEKLHINIAVINNGFLGMVRQWQEAFYDKNYSCSPILSPDFVKLADAHGIPAAHITQRKEVTPIVTKARTGSTPFLINFAVEKEDGVYPMIAPGSALHEMVRRPNPLIETAED</sequence>
<dbReference type="GO" id="GO:0005948">
    <property type="term" value="C:acetolactate synthase complex"/>
    <property type="evidence" value="ECO:0007669"/>
    <property type="project" value="TreeGrafter"/>
</dbReference>
<keyword evidence="10 11" id="KW-0100">Branched-chain amino acid biosynthesis</keyword>
<dbReference type="PANTHER" id="PTHR18968">
    <property type="entry name" value="THIAMINE PYROPHOSPHATE ENZYMES"/>
    <property type="match status" value="1"/>
</dbReference>
<name>A0A5B9EHZ4_9BACT</name>
<dbReference type="CDD" id="cd07035">
    <property type="entry name" value="TPP_PYR_POX_like"/>
    <property type="match status" value="1"/>
</dbReference>
<dbReference type="InterPro" id="IPR012001">
    <property type="entry name" value="Thiamin_PyroP_enz_TPP-bd_dom"/>
</dbReference>
<evidence type="ECO:0000256" key="2">
    <source>
        <dbReference type="ARBA" id="ARBA00005025"/>
    </source>
</evidence>
<dbReference type="InterPro" id="IPR039368">
    <property type="entry name" value="AHAS_TPP"/>
</dbReference>
<dbReference type="Gene3D" id="3.40.50.970">
    <property type="match status" value="2"/>
</dbReference>
<dbReference type="SUPFAM" id="SSF52467">
    <property type="entry name" value="DHS-like NAD/FAD-binding domain"/>
    <property type="match status" value="1"/>
</dbReference>
<keyword evidence="16" id="KW-1185">Reference proteome</keyword>
<keyword evidence="9 11" id="KW-0786">Thiamine pyrophosphate</keyword>
<organism evidence="15 16">
    <name type="scientific">Terriglobus albidus</name>
    <dbReference type="NCBI Taxonomy" id="1592106"/>
    <lineage>
        <taxon>Bacteria</taxon>
        <taxon>Pseudomonadati</taxon>
        <taxon>Acidobacteriota</taxon>
        <taxon>Terriglobia</taxon>
        <taxon>Terriglobales</taxon>
        <taxon>Acidobacteriaceae</taxon>
        <taxon>Terriglobus</taxon>
    </lineage>
</organism>
<dbReference type="GO" id="GO:0009097">
    <property type="term" value="P:isoleucine biosynthetic process"/>
    <property type="evidence" value="ECO:0007669"/>
    <property type="project" value="UniProtKB-UniPathway"/>
</dbReference>
<dbReference type="InterPro" id="IPR045229">
    <property type="entry name" value="TPP_enz"/>
</dbReference>
<evidence type="ECO:0000259" key="13">
    <source>
        <dbReference type="Pfam" id="PF02775"/>
    </source>
</evidence>
<gene>
    <name evidence="15" type="primary">ilvB</name>
    <name evidence="15" type="ORF">FTW19_08450</name>
</gene>
<dbReference type="UniPathway" id="UPA00047">
    <property type="reaction ID" value="UER00055"/>
</dbReference>
<dbReference type="InterPro" id="IPR029035">
    <property type="entry name" value="DHS-like_NAD/FAD-binding_dom"/>
</dbReference>
<evidence type="ECO:0000256" key="6">
    <source>
        <dbReference type="ARBA" id="ARBA00022679"/>
    </source>
</evidence>
<dbReference type="RefSeq" id="WP_147650543.1">
    <property type="nucleotide sequence ID" value="NZ_CP042806.1"/>
</dbReference>
<dbReference type="GO" id="GO:0003984">
    <property type="term" value="F:acetolactate synthase activity"/>
    <property type="evidence" value="ECO:0007669"/>
    <property type="project" value="UniProtKB-EC"/>
</dbReference>
<dbReference type="FunFam" id="3.40.50.1220:FF:000008">
    <property type="entry name" value="Acetolactate synthase"/>
    <property type="match status" value="1"/>
</dbReference>
<dbReference type="Pfam" id="PF02776">
    <property type="entry name" value="TPP_enzyme_N"/>
    <property type="match status" value="1"/>
</dbReference>
<comment type="cofactor">
    <cofactor evidence="11">
        <name>Mg(2+)</name>
        <dbReference type="ChEBI" id="CHEBI:18420"/>
    </cofactor>
    <text evidence="11">Binds 1 Mg(2+) ion per subunit.</text>
</comment>
<dbReference type="GO" id="GO:0050660">
    <property type="term" value="F:flavin adenine dinucleotide binding"/>
    <property type="evidence" value="ECO:0007669"/>
    <property type="project" value="InterPro"/>
</dbReference>
<evidence type="ECO:0000256" key="1">
    <source>
        <dbReference type="ARBA" id="ARBA00004974"/>
    </source>
</evidence>
<keyword evidence="5 11" id="KW-0028">Amino-acid biosynthesis</keyword>
<evidence type="ECO:0000256" key="3">
    <source>
        <dbReference type="ARBA" id="ARBA00007812"/>
    </source>
</evidence>
<reference evidence="15 16" key="1">
    <citation type="submission" date="2019-08" db="EMBL/GenBank/DDBJ databases">
        <title>Complete genome sequence of Terriglobus albidus strain ORNL.</title>
        <authorList>
            <person name="Podar M."/>
        </authorList>
    </citation>
    <scope>NUCLEOTIDE SEQUENCE [LARGE SCALE GENOMIC DNA]</scope>
    <source>
        <strain evidence="15 16">ORNL</strain>
    </source>
</reference>
<dbReference type="InterPro" id="IPR011766">
    <property type="entry name" value="TPP_enzyme_TPP-bd"/>
</dbReference>
<evidence type="ECO:0000256" key="8">
    <source>
        <dbReference type="ARBA" id="ARBA00022842"/>
    </source>
</evidence>
<evidence type="ECO:0000256" key="11">
    <source>
        <dbReference type="RuleBase" id="RU003591"/>
    </source>
</evidence>
<dbReference type="KEGG" id="talb:FTW19_08450"/>
<protein>
    <recommendedName>
        <fullName evidence="4 11">Acetolactate synthase</fullName>
        <ecNumber evidence="4 11">2.2.1.6</ecNumber>
    </recommendedName>
</protein>
<comment type="cofactor">
    <cofactor evidence="11">
        <name>thiamine diphosphate</name>
        <dbReference type="ChEBI" id="CHEBI:58937"/>
    </cofactor>
    <text evidence="11">Binds 1 thiamine pyrophosphate per subunit.</text>
</comment>
<evidence type="ECO:0000313" key="15">
    <source>
        <dbReference type="EMBL" id="QEE31254.1"/>
    </source>
</evidence>
<proteinExistence type="inferred from homology"/>
<dbReference type="PANTHER" id="PTHR18968:SF13">
    <property type="entry name" value="ACETOLACTATE SYNTHASE CATALYTIC SUBUNIT, MITOCHONDRIAL"/>
    <property type="match status" value="1"/>
</dbReference>
<evidence type="ECO:0000256" key="10">
    <source>
        <dbReference type="ARBA" id="ARBA00023304"/>
    </source>
</evidence>
<dbReference type="Gene3D" id="3.40.50.1220">
    <property type="entry name" value="TPP-binding domain"/>
    <property type="match status" value="1"/>
</dbReference>
<evidence type="ECO:0000256" key="9">
    <source>
        <dbReference type="ARBA" id="ARBA00023052"/>
    </source>
</evidence>
<keyword evidence="8 11" id="KW-0460">Magnesium</keyword>
<dbReference type="GO" id="GO:0009099">
    <property type="term" value="P:L-valine biosynthetic process"/>
    <property type="evidence" value="ECO:0007669"/>
    <property type="project" value="UniProtKB-UniPathway"/>
</dbReference>
<evidence type="ECO:0000256" key="4">
    <source>
        <dbReference type="ARBA" id="ARBA00013145"/>
    </source>
</evidence>
<comment type="similarity">
    <text evidence="3 11">Belongs to the TPP enzyme family.</text>
</comment>
<comment type="catalytic activity">
    <reaction evidence="11">
        <text>2 pyruvate + H(+) = (2S)-2-acetolactate + CO2</text>
        <dbReference type="Rhea" id="RHEA:25249"/>
        <dbReference type="ChEBI" id="CHEBI:15361"/>
        <dbReference type="ChEBI" id="CHEBI:15378"/>
        <dbReference type="ChEBI" id="CHEBI:16526"/>
        <dbReference type="ChEBI" id="CHEBI:58476"/>
        <dbReference type="EC" id="2.2.1.6"/>
    </reaction>
</comment>
<feature type="domain" description="Thiamine pyrophosphate enzyme N-terminal TPP-binding" evidence="14">
    <location>
        <begin position="14"/>
        <end position="127"/>
    </location>
</feature>
<dbReference type="FunFam" id="3.40.50.970:FF:000007">
    <property type="entry name" value="Acetolactate synthase"/>
    <property type="match status" value="1"/>
</dbReference>
<evidence type="ECO:0000256" key="5">
    <source>
        <dbReference type="ARBA" id="ARBA00022605"/>
    </source>
</evidence>
<dbReference type="GO" id="GO:0000287">
    <property type="term" value="F:magnesium ion binding"/>
    <property type="evidence" value="ECO:0007669"/>
    <property type="project" value="UniProtKB-UniRule"/>
</dbReference>
<dbReference type="InterPro" id="IPR012000">
    <property type="entry name" value="Thiamin_PyroP_enz_cen_dom"/>
</dbReference>
<comment type="pathway">
    <text evidence="2 11">Amino-acid biosynthesis; L-valine biosynthesis; L-valine from pyruvate: step 1/4.</text>
</comment>
<dbReference type="Proteomes" id="UP000321820">
    <property type="component" value="Chromosome"/>
</dbReference>
<evidence type="ECO:0000259" key="12">
    <source>
        <dbReference type="Pfam" id="PF00205"/>
    </source>
</evidence>
<dbReference type="UniPathway" id="UPA00049">
    <property type="reaction ID" value="UER00059"/>
</dbReference>
<evidence type="ECO:0000313" key="16">
    <source>
        <dbReference type="Proteomes" id="UP000321820"/>
    </source>
</evidence>
<comment type="pathway">
    <text evidence="1 11">Amino-acid biosynthesis; L-isoleucine biosynthesis; L-isoleucine from 2-oxobutanoate: step 1/4.</text>
</comment>
<dbReference type="InterPro" id="IPR029061">
    <property type="entry name" value="THDP-binding"/>
</dbReference>
<dbReference type="InterPro" id="IPR012846">
    <property type="entry name" value="Acetolactate_synth_lsu"/>
</dbReference>
<evidence type="ECO:0000259" key="14">
    <source>
        <dbReference type="Pfam" id="PF02776"/>
    </source>
</evidence>
<dbReference type="CDD" id="cd02015">
    <property type="entry name" value="TPP_AHAS"/>
    <property type="match status" value="1"/>
</dbReference>
<accession>A0A5B9EHZ4</accession>
<dbReference type="EC" id="2.2.1.6" evidence="4 11"/>
<keyword evidence="6 11" id="KW-0808">Transferase</keyword>